<dbReference type="Pfam" id="PF13181">
    <property type="entry name" value="TPR_8"/>
    <property type="match status" value="1"/>
</dbReference>
<dbReference type="EMBL" id="MKCT01000039">
    <property type="protein sequence ID" value="OHX19374.1"/>
    <property type="molecule type" value="Genomic_DNA"/>
</dbReference>
<organism evidence="4 6">
    <name type="scientific">Chromobacterium sphagni</name>
    <dbReference type="NCBI Taxonomy" id="1903179"/>
    <lineage>
        <taxon>Bacteria</taxon>
        <taxon>Pseudomonadati</taxon>
        <taxon>Pseudomonadota</taxon>
        <taxon>Betaproteobacteria</taxon>
        <taxon>Neisseriales</taxon>
        <taxon>Chromobacteriaceae</taxon>
        <taxon>Chromobacterium</taxon>
    </lineage>
</organism>
<proteinExistence type="predicted"/>
<gene>
    <name evidence="5" type="ORF">BI344_09695</name>
    <name evidence="4" type="ORF">BI347_05950</name>
</gene>
<dbReference type="SUPFAM" id="SSF48452">
    <property type="entry name" value="TPR-like"/>
    <property type="match status" value="1"/>
</dbReference>
<dbReference type="InterPro" id="IPR011990">
    <property type="entry name" value="TPR-like_helical_dom_sf"/>
</dbReference>
<evidence type="ECO:0000313" key="5">
    <source>
        <dbReference type="EMBL" id="OHX19374.1"/>
    </source>
</evidence>
<reference evidence="6 7" key="1">
    <citation type="submission" date="2016-09" db="EMBL/GenBank/DDBJ databases">
        <title>Chromobacterium muskegensis sp. nov., an insecticidal bacterium isolated from Sphagnum bogs.</title>
        <authorList>
            <person name="Sparks M.E."/>
            <person name="Blackburn M.B."/>
            <person name="Gundersen-Rindal D.E."/>
            <person name="Mitchell A."/>
            <person name="Farrar R."/>
            <person name="Kuhar D."/>
        </authorList>
    </citation>
    <scope>NUCLEOTIDE SEQUENCE [LARGE SCALE GENOMIC DNA]</scope>
    <source>
        <strain evidence="5 7">14B-1</strain>
        <strain evidence="4 6">37-2</strain>
    </source>
</reference>
<evidence type="ECO:0000313" key="7">
    <source>
        <dbReference type="Proteomes" id="UP000180280"/>
    </source>
</evidence>
<evidence type="ECO:0000256" key="2">
    <source>
        <dbReference type="ARBA" id="ARBA00022803"/>
    </source>
</evidence>
<dbReference type="SMART" id="SM00028">
    <property type="entry name" value="TPR"/>
    <property type="match status" value="3"/>
</dbReference>
<dbReference type="InterPro" id="IPR050498">
    <property type="entry name" value="Ycf3"/>
</dbReference>
<dbReference type="NCBIfam" id="TIGR02521">
    <property type="entry name" value="type_IV_pilW"/>
    <property type="match status" value="1"/>
</dbReference>
<comment type="caution">
    <text evidence="4">The sequence shown here is derived from an EMBL/GenBank/DDBJ whole genome shotgun (WGS) entry which is preliminary data.</text>
</comment>
<evidence type="ECO:0000256" key="1">
    <source>
        <dbReference type="ARBA" id="ARBA00022737"/>
    </source>
</evidence>
<dbReference type="InterPro" id="IPR013360">
    <property type="entry name" value="Pilus_4_PilW"/>
</dbReference>
<keyword evidence="2 3" id="KW-0802">TPR repeat</keyword>
<dbReference type="Gene3D" id="1.25.40.10">
    <property type="entry name" value="Tetratricopeptide repeat domain"/>
    <property type="match status" value="1"/>
</dbReference>
<dbReference type="PROSITE" id="PS50005">
    <property type="entry name" value="TPR"/>
    <property type="match status" value="3"/>
</dbReference>
<feature type="repeat" description="TPR" evidence="3">
    <location>
        <begin position="145"/>
        <end position="178"/>
    </location>
</feature>
<protein>
    <submittedName>
        <fullName evidence="4">Type IV pilus biogenesis/stability protein PilW</fullName>
    </submittedName>
</protein>
<evidence type="ECO:0000313" key="6">
    <source>
        <dbReference type="Proteomes" id="UP000180088"/>
    </source>
</evidence>
<dbReference type="STRING" id="1903179.BI347_05950"/>
<feature type="repeat" description="TPR" evidence="3">
    <location>
        <begin position="41"/>
        <end position="74"/>
    </location>
</feature>
<dbReference type="InterPro" id="IPR019734">
    <property type="entry name" value="TPR_rpt"/>
</dbReference>
<evidence type="ECO:0000256" key="3">
    <source>
        <dbReference type="PROSITE-ProRule" id="PRU00339"/>
    </source>
</evidence>
<feature type="repeat" description="TPR" evidence="3">
    <location>
        <begin position="75"/>
        <end position="108"/>
    </location>
</feature>
<dbReference type="OrthoDB" id="9814042at2"/>
<accession>A0A1S1X0Q5</accession>
<dbReference type="Pfam" id="PF13432">
    <property type="entry name" value="TPR_16"/>
    <property type="match status" value="1"/>
</dbReference>
<dbReference type="GO" id="GO:0009279">
    <property type="term" value="C:cell outer membrane"/>
    <property type="evidence" value="ECO:0007669"/>
    <property type="project" value="TreeGrafter"/>
</dbReference>
<dbReference type="EMBL" id="MKCS01000001">
    <property type="protein sequence ID" value="OHX13102.1"/>
    <property type="molecule type" value="Genomic_DNA"/>
</dbReference>
<keyword evidence="7" id="KW-1185">Reference proteome</keyword>
<dbReference type="PANTHER" id="PTHR44858">
    <property type="entry name" value="TETRATRICOPEPTIDE REPEAT PROTEIN 6"/>
    <property type="match status" value="1"/>
</dbReference>
<dbReference type="GO" id="GO:0046813">
    <property type="term" value="P:receptor-mediated virion attachment to host cell"/>
    <property type="evidence" value="ECO:0007669"/>
    <property type="project" value="TreeGrafter"/>
</dbReference>
<dbReference type="PANTHER" id="PTHR44858:SF1">
    <property type="entry name" value="UDP-N-ACETYLGLUCOSAMINE--PEPTIDE N-ACETYLGLUCOSAMINYLTRANSFERASE SPINDLY-RELATED"/>
    <property type="match status" value="1"/>
</dbReference>
<name>A0A1S1X0Q5_9NEIS</name>
<dbReference type="Proteomes" id="UP000180280">
    <property type="component" value="Unassembled WGS sequence"/>
</dbReference>
<sequence length="258" mass="28168">MDADSRGQETMMTWRKWWAGWLLAFGVSTFAMAAGGGRELAQIRSQLAVEYAKIGNLKSALDNANQAVKADPSFITAYVTRAYVLGLLQQDGQAEEDFRQALRLDPANPEANNNYGLFLCEHERAKDSLALFQKALANPLYDSPQSAYLNLGRCSAKLGQTDQANDYLLSALRLAPDYAPALRELAEMHLGLGNAKLAAFYFGRLRNGGPNGLTAADLWLGARIARKTGDGALESECANTLKNRYPDSRETQLLLSGS</sequence>
<dbReference type="Proteomes" id="UP000180088">
    <property type="component" value="Unassembled WGS sequence"/>
</dbReference>
<evidence type="ECO:0000313" key="4">
    <source>
        <dbReference type="EMBL" id="OHX13102.1"/>
    </source>
</evidence>
<dbReference type="AlphaFoldDB" id="A0A1S1X0Q5"/>
<keyword evidence="1" id="KW-0677">Repeat</keyword>